<comment type="caution">
    <text evidence="2">The sequence shown here is derived from an EMBL/GenBank/DDBJ whole genome shotgun (WGS) entry which is preliminary data.</text>
</comment>
<reference evidence="2 3" key="1">
    <citation type="submission" date="2016-09" db="EMBL/GenBank/DDBJ databases">
        <title>Phylogenomics of Achromobacter.</title>
        <authorList>
            <person name="Jeukens J."/>
            <person name="Freschi L."/>
            <person name="Vincent A.T."/>
            <person name="Emond-Rheault J.-G."/>
            <person name="Kukavica-Ibrulj I."/>
            <person name="Charette S.J."/>
            <person name="Levesque R.C."/>
        </authorList>
    </citation>
    <scope>NUCLEOTIDE SEQUENCE [LARGE SCALE GENOMIC DNA]</scope>
    <source>
        <strain evidence="2 3">AUS488</strain>
    </source>
</reference>
<protein>
    <submittedName>
        <fullName evidence="2">Uncharacterized protein</fullName>
    </submittedName>
</protein>
<evidence type="ECO:0000313" key="2">
    <source>
        <dbReference type="EMBL" id="OMG87981.1"/>
    </source>
</evidence>
<name>A0A1R1JUH0_ALCXX</name>
<gene>
    <name evidence="2" type="ORF">BIZ92_10310</name>
</gene>
<evidence type="ECO:0000313" key="3">
    <source>
        <dbReference type="Proteomes" id="UP000187251"/>
    </source>
</evidence>
<evidence type="ECO:0000256" key="1">
    <source>
        <dbReference type="SAM" id="MobiDB-lite"/>
    </source>
</evidence>
<dbReference type="EMBL" id="MJMN01000013">
    <property type="protein sequence ID" value="OMG87981.1"/>
    <property type="molecule type" value="Genomic_DNA"/>
</dbReference>
<proteinExistence type="predicted"/>
<dbReference type="OrthoDB" id="9956033at2"/>
<dbReference type="Proteomes" id="UP000187251">
    <property type="component" value="Unassembled WGS sequence"/>
</dbReference>
<sequence>MKSDTSHGWVVPRADGARAKCGGPALCSTCKTEQMHEAMLAGVFGQRANSTSTEENNMPTEKSDHRRPAAPAEAEALARRFVGEYLTACRMTDRDQMGNYLMKLTSVAAVLMAQAEGSANAGERLAGTAAWVRKTMPAAPARLELVQ</sequence>
<dbReference type="RefSeq" id="WP_076412018.1">
    <property type="nucleotide sequence ID" value="NZ_MJMN01000013.1"/>
</dbReference>
<feature type="compositionally biased region" description="Polar residues" evidence="1">
    <location>
        <begin position="47"/>
        <end position="60"/>
    </location>
</feature>
<dbReference type="AlphaFoldDB" id="A0A1R1JUH0"/>
<accession>A0A1R1JUH0</accession>
<feature type="region of interest" description="Disordered" evidence="1">
    <location>
        <begin position="47"/>
        <end position="72"/>
    </location>
</feature>
<organism evidence="2 3">
    <name type="scientific">Alcaligenes xylosoxydans xylosoxydans</name>
    <name type="common">Achromobacter xylosoxidans</name>
    <dbReference type="NCBI Taxonomy" id="85698"/>
    <lineage>
        <taxon>Bacteria</taxon>
        <taxon>Pseudomonadati</taxon>
        <taxon>Pseudomonadota</taxon>
        <taxon>Betaproteobacteria</taxon>
        <taxon>Burkholderiales</taxon>
        <taxon>Alcaligenaceae</taxon>
        <taxon>Achromobacter</taxon>
    </lineage>
</organism>